<sequence>MNRSLPLGCARPVESGRVSERQSKTTVEVSRVSTSSTVVDRAVGCLLGAALGDSLGVPVEFEEYSDIRARYGPDGVTEPPPQALLGDAAQMLLFTGEGYLHAWATGNNGGRWRPVEATAAAYRRWLLTQQEDKPHYGAIGLLAEPELYVNRSPGLTSLRALQEERLGTPEEPINSSKGCGAVDRAAGAGFAPTVEMSYTLGCQFGALTHGAPGGWAAAGAMAALVHLLAVQGRRLPQAVDQAAGRVLREDTETATGLADAATLARIDVRTAYVQRLGQGWVGPEALAIGAYCALALPKREQFREALWLAANHSGHSDTTAAITGAILGARHGTAALPRDWLNRLELADVIERIGHDLGASCVGEKFNDRRYLTLG</sequence>
<feature type="binding site" evidence="3">
    <location>
        <position position="318"/>
    </location>
    <ligand>
        <name>Mg(2+)</name>
        <dbReference type="ChEBI" id="CHEBI:18420"/>
        <label>1</label>
    </ligand>
</feature>
<dbReference type="InterPro" id="IPR005502">
    <property type="entry name" value="Ribosyl_crysJ1"/>
</dbReference>
<gene>
    <name evidence="4" type="ORF">CDG81_02205</name>
</gene>
<name>A0A223RN62_9ACTN</name>
<organism evidence="4 5">
    <name type="scientific">Actinopolyspora erythraea</name>
    <dbReference type="NCBI Taxonomy" id="414996"/>
    <lineage>
        <taxon>Bacteria</taxon>
        <taxon>Bacillati</taxon>
        <taxon>Actinomycetota</taxon>
        <taxon>Actinomycetes</taxon>
        <taxon>Actinopolysporales</taxon>
        <taxon>Actinopolysporaceae</taxon>
        <taxon>Actinopolyspora</taxon>
    </lineage>
</organism>
<keyword evidence="3" id="KW-0460">Magnesium</keyword>
<dbReference type="AlphaFoldDB" id="A0A223RN62"/>
<evidence type="ECO:0000256" key="3">
    <source>
        <dbReference type="PIRSR" id="PIRSR605502-1"/>
    </source>
</evidence>
<dbReference type="OrthoDB" id="4871367at2"/>
<dbReference type="PANTHER" id="PTHR16222">
    <property type="entry name" value="ADP-RIBOSYLGLYCOHYDROLASE"/>
    <property type="match status" value="1"/>
</dbReference>
<dbReference type="SUPFAM" id="SSF101478">
    <property type="entry name" value="ADP-ribosylglycohydrolase"/>
    <property type="match status" value="1"/>
</dbReference>
<keyword evidence="3" id="KW-0479">Metal-binding</keyword>
<dbReference type="GO" id="GO:0046872">
    <property type="term" value="F:metal ion binding"/>
    <property type="evidence" value="ECO:0007669"/>
    <property type="project" value="UniProtKB-KW"/>
</dbReference>
<feature type="binding site" evidence="3">
    <location>
        <position position="95"/>
    </location>
    <ligand>
        <name>Mg(2+)</name>
        <dbReference type="ChEBI" id="CHEBI:18420"/>
        <label>1</label>
    </ligand>
</feature>
<dbReference type="InterPro" id="IPR036705">
    <property type="entry name" value="Ribosyl_crysJ1_sf"/>
</dbReference>
<protein>
    <submittedName>
        <fullName evidence="4">ADP-ribosylglycohydrolase</fullName>
    </submittedName>
</protein>
<evidence type="ECO:0000313" key="5">
    <source>
        <dbReference type="Proteomes" id="UP000215043"/>
    </source>
</evidence>
<comment type="cofactor">
    <cofactor evidence="3">
        <name>Mg(2+)</name>
        <dbReference type="ChEBI" id="CHEBI:18420"/>
    </cofactor>
    <text evidence="3">Binds 2 magnesium ions per subunit.</text>
</comment>
<dbReference type="PANTHER" id="PTHR16222:SF24">
    <property type="entry name" value="ADP-RIBOSYLHYDROLASE ARH3"/>
    <property type="match status" value="1"/>
</dbReference>
<dbReference type="EMBL" id="CP022752">
    <property type="protein sequence ID" value="ASU77322.1"/>
    <property type="molecule type" value="Genomic_DNA"/>
</dbReference>
<reference evidence="4 5" key="1">
    <citation type="submission" date="2017-08" db="EMBL/GenBank/DDBJ databases">
        <title>The complete genome sequence of moderately halophilic actinomycete Actinopolyspora erythraea YIM 90600, the producer of novel erythromycin, novel actinopolysporins A-C and tubercidin.</title>
        <authorList>
            <person name="Yin M."/>
            <person name="Tang S."/>
        </authorList>
    </citation>
    <scope>NUCLEOTIDE SEQUENCE [LARGE SCALE GENOMIC DNA]</scope>
    <source>
        <strain evidence="4 5">YIM 90600</strain>
    </source>
</reference>
<accession>A0A223RN62</accession>
<dbReference type="Proteomes" id="UP000215043">
    <property type="component" value="Chromosome"/>
</dbReference>
<dbReference type="GO" id="GO:0016787">
    <property type="term" value="F:hydrolase activity"/>
    <property type="evidence" value="ECO:0007669"/>
    <property type="project" value="UniProtKB-KW"/>
</dbReference>
<proteinExistence type="inferred from homology"/>
<evidence type="ECO:0000313" key="4">
    <source>
        <dbReference type="EMBL" id="ASU77322.1"/>
    </source>
</evidence>
<dbReference type="Gene3D" id="1.10.4080.10">
    <property type="entry name" value="ADP-ribosylation/Crystallin J1"/>
    <property type="match status" value="1"/>
</dbReference>
<comment type="similarity">
    <text evidence="1">Belongs to the ADP-ribosylglycohydrolase family.</text>
</comment>
<dbReference type="KEGG" id="aey:CDG81_02205"/>
<keyword evidence="2 4" id="KW-0378">Hydrolase</keyword>
<evidence type="ECO:0000256" key="1">
    <source>
        <dbReference type="ARBA" id="ARBA00010702"/>
    </source>
</evidence>
<dbReference type="InterPro" id="IPR050792">
    <property type="entry name" value="ADP-ribosylglycohydrolase"/>
</dbReference>
<evidence type="ECO:0000256" key="2">
    <source>
        <dbReference type="ARBA" id="ARBA00022801"/>
    </source>
</evidence>
<dbReference type="Pfam" id="PF03747">
    <property type="entry name" value="ADP_ribosyl_GH"/>
    <property type="match status" value="1"/>
</dbReference>
<feature type="binding site" evidence="3">
    <location>
        <position position="317"/>
    </location>
    <ligand>
        <name>Mg(2+)</name>
        <dbReference type="ChEBI" id="CHEBI:18420"/>
        <label>1</label>
    </ligand>
</feature>